<gene>
    <name evidence="1" type="ORF">JG687_00001264</name>
</gene>
<dbReference type="AlphaFoldDB" id="A0A8T1UYI7"/>
<comment type="caution">
    <text evidence="1">The sequence shown here is derived from an EMBL/GenBank/DDBJ whole genome shotgun (WGS) entry which is preliminary data.</text>
</comment>
<evidence type="ECO:0000313" key="1">
    <source>
        <dbReference type="EMBL" id="KAG6972804.1"/>
    </source>
</evidence>
<proteinExistence type="predicted"/>
<dbReference type="Proteomes" id="UP000688947">
    <property type="component" value="Unassembled WGS sequence"/>
</dbReference>
<organism evidence="1 2">
    <name type="scientific">Phytophthora cactorum</name>
    <dbReference type="NCBI Taxonomy" id="29920"/>
    <lineage>
        <taxon>Eukaryota</taxon>
        <taxon>Sar</taxon>
        <taxon>Stramenopiles</taxon>
        <taxon>Oomycota</taxon>
        <taxon>Peronosporomycetes</taxon>
        <taxon>Peronosporales</taxon>
        <taxon>Peronosporaceae</taxon>
        <taxon>Phytophthora</taxon>
    </lineage>
</organism>
<dbReference type="EMBL" id="JAENGZ010000029">
    <property type="protein sequence ID" value="KAG6972804.1"/>
    <property type="molecule type" value="Genomic_DNA"/>
</dbReference>
<evidence type="ECO:0000313" key="2">
    <source>
        <dbReference type="Proteomes" id="UP000688947"/>
    </source>
</evidence>
<protein>
    <submittedName>
        <fullName evidence="1">Uncharacterized protein</fullName>
    </submittedName>
</protein>
<name>A0A8T1UYI7_9STRA</name>
<reference evidence="1" key="1">
    <citation type="submission" date="2021-01" db="EMBL/GenBank/DDBJ databases">
        <title>Phytophthora aleatoria, a newly-described species from Pinus radiata is distinct from Phytophthora cactorum isolates based on comparative genomics.</title>
        <authorList>
            <person name="Mcdougal R."/>
            <person name="Panda P."/>
            <person name="Williams N."/>
            <person name="Studholme D.J."/>
        </authorList>
    </citation>
    <scope>NUCLEOTIDE SEQUENCE</scope>
    <source>
        <strain evidence="1">NZFS 3830</strain>
    </source>
</reference>
<accession>A0A8T1UYI7</accession>
<sequence length="231" mass="26586">MYIVLIRQDLDSQLDRELRRVIDSYEKVIISLKKRGLNKEKRGNVSTESYWIRILRAEANDTLADEEGPFMCYIVARMELLFSNVEFMSRSDSIDTIMRHHIEWGRWLPRWEQTGAEKFGKHVYANRHSVLYSLWQFISSVVLSAQVVVNINLHHIGTHRLCKGSTSYALGQVNGPTPVSVYLRVDQRLGKLNDRNIHFGVVADQVCGRMRAGLSFESRGSACCHPIVHLK</sequence>